<keyword evidence="3" id="KW-1185">Reference proteome</keyword>
<dbReference type="EMBL" id="CAJNNV010029090">
    <property type="protein sequence ID" value="CAE8626984.1"/>
    <property type="molecule type" value="Genomic_DNA"/>
</dbReference>
<name>A0A813GS48_POLGL</name>
<sequence length="647" mass="71714">MAPGSGRRSLAALAAFCFSQKVGASSTYMAELCHSQTCDKPGFPILDYDPQGDGGGDCVCRAHPCWDDEGQAHSCATPEHPYLSFHYEEDKTLTCSCSSIPHHASVHVSKDLCAGHKCHDESYPVLDYDEDKEECLCRAHPCWNDDGKKHACDKEDFPILRYRLDKKDGKSVTVCECQAFMEKDGGRPLMHAEDYDEAPDFDGDDLIQDRGIVIPSSEPVTAEPNCFTRNNVRPDGAPFIEAFPLGVVLNYCVGLVCSRPTRLWPNLTKLMAKFLADHQPDFRYTTVQLNRDYATKMHVDGNNHGPSYIIGLGDYTGGEVWLLDEENGDVELEIPCAFKGHSHLKPGTMVKGRLECCKERWVKFDGNRPHMTMPFKGSRISIVFFTRMGWLKMVEESRSLLESMGFLLPGADYMHDSTVIHVSAKVLKRPADDLAEDVLDDSENEVDEDEKVDEVLREENDAASWPARDWASRFAARLTSGLKLPDAHPSKSKPRVLAVSCFGAGAAVPAIALQELLPEGSFRLLAADPGSGGLRFLKQNFAPQLDHVFANLGDALDGFGHCEVHHKVCCCSSAPAADLLVGSFPAEPFLNRDPSKPSCFDDPRAAVFRSLRRHLVRQRPRAAVLQVEDMQHIPQASQASVAWFCLR</sequence>
<feature type="signal peptide" evidence="1">
    <location>
        <begin position="1"/>
        <end position="24"/>
    </location>
</feature>
<dbReference type="Proteomes" id="UP000654075">
    <property type="component" value="Unassembled WGS sequence"/>
</dbReference>
<evidence type="ECO:0000313" key="2">
    <source>
        <dbReference type="EMBL" id="CAE8626984.1"/>
    </source>
</evidence>
<reference evidence="2" key="1">
    <citation type="submission" date="2021-02" db="EMBL/GenBank/DDBJ databases">
        <authorList>
            <person name="Dougan E. K."/>
            <person name="Rhodes N."/>
            <person name="Thang M."/>
            <person name="Chan C."/>
        </authorList>
    </citation>
    <scope>NUCLEOTIDE SEQUENCE</scope>
</reference>
<protein>
    <submittedName>
        <fullName evidence="2">Uncharacterized protein</fullName>
    </submittedName>
</protein>
<dbReference type="AlphaFoldDB" id="A0A813GS48"/>
<dbReference type="OrthoDB" id="79562at2759"/>
<organism evidence="2 3">
    <name type="scientific">Polarella glacialis</name>
    <name type="common">Dinoflagellate</name>
    <dbReference type="NCBI Taxonomy" id="89957"/>
    <lineage>
        <taxon>Eukaryota</taxon>
        <taxon>Sar</taxon>
        <taxon>Alveolata</taxon>
        <taxon>Dinophyceae</taxon>
        <taxon>Suessiales</taxon>
        <taxon>Suessiaceae</taxon>
        <taxon>Polarella</taxon>
    </lineage>
</organism>
<proteinExistence type="predicted"/>
<keyword evidence="1" id="KW-0732">Signal</keyword>
<accession>A0A813GS48</accession>
<feature type="chain" id="PRO_5032418474" evidence="1">
    <location>
        <begin position="25"/>
        <end position="647"/>
    </location>
</feature>
<gene>
    <name evidence="2" type="ORF">PGLA1383_LOCUS43859</name>
</gene>
<evidence type="ECO:0000256" key="1">
    <source>
        <dbReference type="SAM" id="SignalP"/>
    </source>
</evidence>
<comment type="caution">
    <text evidence="2">The sequence shown here is derived from an EMBL/GenBank/DDBJ whole genome shotgun (WGS) entry which is preliminary data.</text>
</comment>
<evidence type="ECO:0000313" key="3">
    <source>
        <dbReference type="Proteomes" id="UP000654075"/>
    </source>
</evidence>